<evidence type="ECO:0000313" key="6">
    <source>
        <dbReference type="Proteomes" id="UP000247702"/>
    </source>
</evidence>
<gene>
    <name evidence="5" type="ORF">RCL2_000816900</name>
    <name evidence="4" type="ORF">RclHR1_01570019</name>
</gene>
<dbReference type="Proteomes" id="UP000615446">
    <property type="component" value="Unassembled WGS sequence"/>
</dbReference>
<dbReference type="AlphaFoldDB" id="A0A140D0A3"/>
<feature type="region of interest" description="Disordered" evidence="1">
    <location>
        <begin position="23"/>
        <end position="44"/>
    </location>
</feature>
<evidence type="ECO:0000313" key="3">
    <source>
        <dbReference type="EMBL" id="AMJ52416.1"/>
    </source>
</evidence>
<evidence type="ECO:0000313" key="4">
    <source>
        <dbReference type="EMBL" id="GBB89047.1"/>
    </source>
</evidence>
<reference evidence="4 6" key="2">
    <citation type="submission" date="2017-11" db="EMBL/GenBank/DDBJ databases">
        <title>The genome of Rhizophagus clarus HR1 reveals common genetic basis of auxotrophy among arbuscular mycorrhizal fungi.</title>
        <authorList>
            <person name="Kobayashi Y."/>
        </authorList>
    </citation>
    <scope>NUCLEOTIDE SEQUENCE [LARGE SCALE GENOMIC DNA]</scope>
    <source>
        <strain evidence="4 6">HR1</strain>
    </source>
</reference>
<feature type="signal peptide" evidence="2">
    <location>
        <begin position="1"/>
        <end position="21"/>
    </location>
</feature>
<evidence type="ECO:0000256" key="2">
    <source>
        <dbReference type="SAM" id="SignalP"/>
    </source>
</evidence>
<accession>A0A140D0A3</accession>
<dbReference type="EMBL" id="BLAL01000053">
    <property type="protein sequence ID" value="GES80908.1"/>
    <property type="molecule type" value="Genomic_DNA"/>
</dbReference>
<dbReference type="EMBL" id="BEXD01000635">
    <property type="protein sequence ID" value="GBB89047.1"/>
    <property type="molecule type" value="Genomic_DNA"/>
</dbReference>
<organism evidence="3">
    <name type="scientific">Rhizophagus clarus</name>
    <dbReference type="NCBI Taxonomy" id="94130"/>
    <lineage>
        <taxon>Eukaryota</taxon>
        <taxon>Fungi</taxon>
        <taxon>Fungi incertae sedis</taxon>
        <taxon>Mucoromycota</taxon>
        <taxon>Glomeromycotina</taxon>
        <taxon>Glomeromycetes</taxon>
        <taxon>Glomerales</taxon>
        <taxon>Glomeraceae</taxon>
        <taxon>Rhizophagus</taxon>
    </lineage>
</organism>
<evidence type="ECO:0000256" key="1">
    <source>
        <dbReference type="SAM" id="MobiDB-lite"/>
    </source>
</evidence>
<reference evidence="3" key="1">
    <citation type="journal article" date="2016" name="BMC Genomics">
        <title>The effector candidate repertoire of the arbuscular mycorrhizal fungus Rhizophagus clarus.</title>
        <authorList>
            <person name="Sedzielewska Toro K."/>
            <person name="Brachmann A."/>
        </authorList>
    </citation>
    <scope>NUCLEOTIDE SEQUENCE</scope>
    <source>
        <strain evidence="3">MUCL46238</strain>
    </source>
</reference>
<dbReference type="OrthoDB" id="2306547at2759"/>
<sequence>MRFFILLLALAIVAFSTFATATPTDQKRGGEISRVPKVNDNQKRDVVDEPITNWKRGDSMSRVPSAFMDKKSLVGRQANKCSSGYHWCYDSYGGCCPNNSVCSYPDTCTPNC</sequence>
<keyword evidence="6" id="KW-1185">Reference proteome</keyword>
<reference evidence="5" key="3">
    <citation type="submission" date="2019-10" db="EMBL/GenBank/DDBJ databases">
        <title>Conservation and host-specific expression of non-tandemly repeated heterogenous ribosome RNA gene in arbuscular mycorrhizal fungi.</title>
        <authorList>
            <person name="Maeda T."/>
            <person name="Kobayashi Y."/>
            <person name="Nakagawa T."/>
            <person name="Ezawa T."/>
            <person name="Yamaguchi K."/>
            <person name="Bino T."/>
            <person name="Nishimoto Y."/>
            <person name="Shigenobu S."/>
            <person name="Kawaguchi M."/>
        </authorList>
    </citation>
    <scope>NUCLEOTIDE SEQUENCE</scope>
    <source>
        <strain evidence="5">HR1</strain>
    </source>
</reference>
<feature type="chain" id="PRO_5036005301" description="Granulins domain-containing protein" evidence="2">
    <location>
        <begin position="22"/>
        <end position="112"/>
    </location>
</feature>
<protein>
    <recommendedName>
        <fullName evidence="7">Granulins domain-containing protein</fullName>
    </recommendedName>
</protein>
<dbReference type="EMBL" id="KU305778">
    <property type="protein sequence ID" value="AMJ52416.1"/>
    <property type="molecule type" value="Genomic_DNA"/>
</dbReference>
<name>A0A140D0A3_9GLOM</name>
<keyword evidence="2" id="KW-0732">Signal</keyword>
<dbReference type="Proteomes" id="UP000247702">
    <property type="component" value="Unassembled WGS sequence"/>
</dbReference>
<evidence type="ECO:0008006" key="7">
    <source>
        <dbReference type="Google" id="ProtNLM"/>
    </source>
</evidence>
<proteinExistence type="predicted"/>
<evidence type="ECO:0000313" key="5">
    <source>
        <dbReference type="EMBL" id="GES80908.1"/>
    </source>
</evidence>